<evidence type="ECO:0000313" key="2">
    <source>
        <dbReference type="Proteomes" id="UP001523369"/>
    </source>
</evidence>
<gene>
    <name evidence="1" type="ORF">M1L60_46515</name>
</gene>
<dbReference type="EMBL" id="JAMYJR010000079">
    <property type="protein sequence ID" value="MCO8278048.1"/>
    <property type="molecule type" value="Genomic_DNA"/>
</dbReference>
<sequence length="70" mass="7524">MRLSLRHEPAGGEPIKAAKLDLVPELRSDPPDGGLAGRRRTVCYRGRVPTATHMVKASRKVPSSTASSMV</sequence>
<feature type="non-terminal residue" evidence="1">
    <location>
        <position position="70"/>
    </location>
</feature>
<accession>A0ABT1E4K2</accession>
<organism evidence="1 2">
    <name type="scientific">Paractinoplanes aksuensis</name>
    <dbReference type="NCBI Taxonomy" id="2939490"/>
    <lineage>
        <taxon>Bacteria</taxon>
        <taxon>Bacillati</taxon>
        <taxon>Actinomycetota</taxon>
        <taxon>Actinomycetes</taxon>
        <taxon>Micromonosporales</taxon>
        <taxon>Micromonosporaceae</taxon>
        <taxon>Paractinoplanes</taxon>
    </lineage>
</organism>
<name>A0ABT1E4K2_9ACTN</name>
<protein>
    <submittedName>
        <fullName evidence="1">Uncharacterized protein</fullName>
    </submittedName>
</protein>
<evidence type="ECO:0000313" key="1">
    <source>
        <dbReference type="EMBL" id="MCO8278048.1"/>
    </source>
</evidence>
<comment type="caution">
    <text evidence="1">The sequence shown here is derived from an EMBL/GenBank/DDBJ whole genome shotgun (WGS) entry which is preliminary data.</text>
</comment>
<reference evidence="1 2" key="1">
    <citation type="submission" date="2022-06" db="EMBL/GenBank/DDBJ databases">
        <title>New Species of the Genus Actinoplanes, ActinopZanes ferrugineus.</title>
        <authorList>
            <person name="Ding P."/>
        </authorList>
    </citation>
    <scope>NUCLEOTIDE SEQUENCE [LARGE SCALE GENOMIC DNA]</scope>
    <source>
        <strain evidence="1 2">TRM88003</strain>
    </source>
</reference>
<proteinExistence type="predicted"/>
<dbReference type="Proteomes" id="UP001523369">
    <property type="component" value="Unassembled WGS sequence"/>
</dbReference>
<dbReference type="RefSeq" id="WP_253244046.1">
    <property type="nucleotide sequence ID" value="NZ_JAMYJR010000079.1"/>
</dbReference>
<keyword evidence="2" id="KW-1185">Reference proteome</keyword>